<dbReference type="GO" id="GO:0051301">
    <property type="term" value="P:cell division"/>
    <property type="evidence" value="ECO:0007669"/>
    <property type="project" value="UniProtKB-KW"/>
</dbReference>
<dbReference type="Proteomes" id="UP000373269">
    <property type="component" value="Plasmid unnamed"/>
</dbReference>
<keyword evidence="3" id="KW-1185">Reference proteome</keyword>
<keyword evidence="1" id="KW-0131">Cell cycle</keyword>
<proteinExistence type="predicted"/>
<keyword evidence="1" id="KW-0614">Plasmid</keyword>
<dbReference type="RefSeq" id="WP_139535945.1">
    <property type="nucleotide sequence ID" value="NZ_CP045836.1"/>
</dbReference>
<dbReference type="EMBL" id="CP045836">
    <property type="protein sequence ID" value="QGG54148.1"/>
    <property type="molecule type" value="Genomic_DNA"/>
</dbReference>
<sequence>MSKKQTRFRRTPEEIEQGLTVEQAKAARKANYQKKEQPEVLRAPKPEGLGDKVEKVLKSTGVKAFVEFLNGGKECEGCQKRKEALNKITKHRKAKNLELSDIEFIVKIKDKNTLKATEVMYLYMMHARIYNYKYIVPGNCASCVIQRRNDLVELYNLYHESK</sequence>
<geneLocation type="plasmid" evidence="1 3">
    <name>unnamed</name>
</geneLocation>
<organism evidence="1 3">
    <name type="scientific">Lysinibacillus pakistanensis</name>
    <dbReference type="NCBI Taxonomy" id="759811"/>
    <lineage>
        <taxon>Bacteria</taxon>
        <taxon>Bacillati</taxon>
        <taxon>Bacillota</taxon>
        <taxon>Bacilli</taxon>
        <taxon>Bacillales</taxon>
        <taxon>Bacillaceae</taxon>
        <taxon>Lysinibacillus</taxon>
    </lineage>
</organism>
<evidence type="ECO:0000313" key="3">
    <source>
        <dbReference type="Proteomes" id="UP000373269"/>
    </source>
</evidence>
<evidence type="ECO:0000313" key="1">
    <source>
        <dbReference type="EMBL" id="QGG54094.1"/>
    </source>
</evidence>
<dbReference type="EMBL" id="CP045836">
    <property type="protein sequence ID" value="QGG54094.1"/>
    <property type="molecule type" value="Genomic_DNA"/>
</dbReference>
<evidence type="ECO:0000313" key="2">
    <source>
        <dbReference type="EMBL" id="QGG54148.1"/>
    </source>
</evidence>
<gene>
    <name evidence="1" type="ORF">GDS87_24550</name>
    <name evidence="2" type="ORF">GDS87_24830</name>
</gene>
<keyword evidence="1" id="KW-0132">Cell division</keyword>
<accession>A0ABX6DHR3</accession>
<name>A0ABX6DHR3_9BACI</name>
<protein>
    <submittedName>
        <fullName evidence="1">Uncharacterized protein</fullName>
    </submittedName>
</protein>
<reference evidence="1 3" key="1">
    <citation type="submission" date="2019-11" db="EMBL/GenBank/DDBJ databases">
        <title>Whole Genome Sequencing and Comparative Genomic Analyses of Lysinibacillus pakistanensis LZH-9, a Halotolerant Strain with Excellent COD Removal Capability.</title>
        <authorList>
            <person name="Zhou H."/>
        </authorList>
    </citation>
    <scope>NUCLEOTIDE SEQUENCE [LARGE SCALE GENOMIC DNA]</scope>
    <source>
        <strain evidence="1 3">LZH-9</strain>
        <plasmid evidence="1 3">unnamed</plasmid>
    </source>
</reference>